<name>A0A218X5L4_PUNGR</name>
<sequence>METAGNLNQMQIVVQLIGTQFKGALPNIQLPANIALINEGYSCPNDYTMRDVFDIVSTLLGKVVYNKKEIVSYKMII</sequence>
<gene>
    <name evidence="1" type="ORF">CDL15_Pgr010066</name>
</gene>
<evidence type="ECO:0000313" key="1">
    <source>
        <dbReference type="EMBL" id="OWM80088.1"/>
    </source>
</evidence>
<accession>A0A218X5L4</accession>
<dbReference type="EMBL" id="MTKT01002370">
    <property type="protein sequence ID" value="OWM80088.1"/>
    <property type="molecule type" value="Genomic_DNA"/>
</dbReference>
<reference evidence="2" key="1">
    <citation type="journal article" date="2017" name="Plant J.">
        <title>The pomegranate (Punica granatum L.) genome and the genomics of punicalagin biosynthesis.</title>
        <authorList>
            <person name="Qin G."/>
            <person name="Xu C."/>
            <person name="Ming R."/>
            <person name="Tang H."/>
            <person name="Guyot R."/>
            <person name="Kramer E.M."/>
            <person name="Hu Y."/>
            <person name="Yi X."/>
            <person name="Qi Y."/>
            <person name="Xu X."/>
            <person name="Gao Z."/>
            <person name="Pan H."/>
            <person name="Jian J."/>
            <person name="Tian Y."/>
            <person name="Yue Z."/>
            <person name="Xu Y."/>
        </authorList>
    </citation>
    <scope>NUCLEOTIDE SEQUENCE [LARGE SCALE GENOMIC DNA]</scope>
    <source>
        <strain evidence="2">cv. Dabenzi</strain>
    </source>
</reference>
<comment type="caution">
    <text evidence="1">The sequence shown here is derived from an EMBL/GenBank/DDBJ whole genome shotgun (WGS) entry which is preliminary data.</text>
</comment>
<organism evidence="1 2">
    <name type="scientific">Punica granatum</name>
    <name type="common">Pomegranate</name>
    <dbReference type="NCBI Taxonomy" id="22663"/>
    <lineage>
        <taxon>Eukaryota</taxon>
        <taxon>Viridiplantae</taxon>
        <taxon>Streptophyta</taxon>
        <taxon>Embryophyta</taxon>
        <taxon>Tracheophyta</taxon>
        <taxon>Spermatophyta</taxon>
        <taxon>Magnoliopsida</taxon>
        <taxon>eudicotyledons</taxon>
        <taxon>Gunneridae</taxon>
        <taxon>Pentapetalae</taxon>
        <taxon>rosids</taxon>
        <taxon>malvids</taxon>
        <taxon>Myrtales</taxon>
        <taxon>Lythraceae</taxon>
        <taxon>Punica</taxon>
    </lineage>
</organism>
<dbReference type="AlphaFoldDB" id="A0A218X5L4"/>
<evidence type="ECO:0000313" key="2">
    <source>
        <dbReference type="Proteomes" id="UP000197138"/>
    </source>
</evidence>
<proteinExistence type="predicted"/>
<dbReference type="Proteomes" id="UP000197138">
    <property type="component" value="Unassembled WGS sequence"/>
</dbReference>
<protein>
    <submittedName>
        <fullName evidence="1">Uncharacterized protein</fullName>
    </submittedName>
</protein>